<evidence type="ECO:0000313" key="4">
    <source>
        <dbReference type="EnsemblMetazoa" id="G20185.1:cds"/>
    </source>
</evidence>
<feature type="chain" id="PRO_5036475849" evidence="3">
    <location>
        <begin position="17"/>
        <end position="566"/>
    </location>
</feature>
<evidence type="ECO:0000256" key="3">
    <source>
        <dbReference type="SAM" id="SignalP"/>
    </source>
</evidence>
<dbReference type="Proteomes" id="UP000005408">
    <property type="component" value="Unassembled WGS sequence"/>
</dbReference>
<feature type="compositionally biased region" description="Basic and acidic residues" evidence="1">
    <location>
        <begin position="314"/>
        <end position="337"/>
    </location>
</feature>
<sequence length="566" mass="64089">MIRALLIALCGLGASGFVVNSGNGLLDRVLDNLEKQSKFFSSDYSDINVDGLFGLRMAQGQILAAVEECHKRPVCSARYLSKIKDLESKVGETSEKALPYVKDSDPAYYERFYQTIAKAWILPYQAMLFDKAELGSVKLGTNTSYDEDYGDACYARVMGTFDKNLPRCTVTPECWDFMTSPDTSQYAITHQLLYFIVIEHVGCLKDVERNLKGKKIRDVQSRMCEKIYKEAEGLVKKTNVKSINRDLFLEQTVLCGPLGYESFMREDWMAMTLRWLDTHYGCFRMTLDDLEQLTDEMVHDVYKGMNVSKETIEKAKQLAEQESKESYEEQQEKELKAETNSSPTMRKLMREKGMKDDCLAHTSGLGFGCRLSHSSDLDTIEALFPRRIKMASCRHWTVLVVVFVLEGVDLSCDWLFYSRVKESSDSYIVNHGYLHWVILVVAALGSLTFVFEVINLAIEMFTESGSCVLADTVSMVSTWVEDVPQMGVALAIAVNTRELVHWIQYVKAGWAVLEVAVRALAQCVFCCSLSNRTQRAMDYFVSLSKFLAQIVVLGCSVGIFLRLLQE</sequence>
<evidence type="ECO:0000313" key="5">
    <source>
        <dbReference type="Proteomes" id="UP000005408"/>
    </source>
</evidence>
<dbReference type="AlphaFoldDB" id="A0A8W8JRK0"/>
<accession>A0A8W8JRK0</accession>
<dbReference type="Pfam" id="PF15882">
    <property type="entry name" value="DUF4735"/>
    <property type="match status" value="1"/>
</dbReference>
<dbReference type="PANTHER" id="PTHR33539:SF1">
    <property type="entry name" value="UPF0764 PROTEIN C16ORF89"/>
    <property type="match status" value="1"/>
</dbReference>
<keyword evidence="5" id="KW-1185">Reference proteome</keyword>
<evidence type="ECO:0000256" key="1">
    <source>
        <dbReference type="SAM" id="MobiDB-lite"/>
    </source>
</evidence>
<keyword evidence="2" id="KW-0812">Transmembrane</keyword>
<keyword evidence="3" id="KW-0732">Signal</keyword>
<feature type="transmembrane region" description="Helical" evidence="2">
    <location>
        <begin position="546"/>
        <end position="564"/>
    </location>
</feature>
<dbReference type="PANTHER" id="PTHR33539">
    <property type="entry name" value="UPF0764 PROTEIN C16ORF89"/>
    <property type="match status" value="1"/>
</dbReference>
<dbReference type="EnsemblMetazoa" id="G20185.1">
    <property type="protein sequence ID" value="G20185.1:cds"/>
    <property type="gene ID" value="G20185"/>
</dbReference>
<organism evidence="4 5">
    <name type="scientific">Magallana gigas</name>
    <name type="common">Pacific oyster</name>
    <name type="synonym">Crassostrea gigas</name>
    <dbReference type="NCBI Taxonomy" id="29159"/>
    <lineage>
        <taxon>Eukaryota</taxon>
        <taxon>Metazoa</taxon>
        <taxon>Spiralia</taxon>
        <taxon>Lophotrochozoa</taxon>
        <taxon>Mollusca</taxon>
        <taxon>Bivalvia</taxon>
        <taxon>Autobranchia</taxon>
        <taxon>Pteriomorphia</taxon>
        <taxon>Ostreida</taxon>
        <taxon>Ostreoidea</taxon>
        <taxon>Ostreidae</taxon>
        <taxon>Magallana</taxon>
    </lineage>
</organism>
<protein>
    <submittedName>
        <fullName evidence="4">Uncharacterized protein</fullName>
    </submittedName>
</protein>
<reference evidence="4" key="1">
    <citation type="submission" date="2022-08" db="UniProtKB">
        <authorList>
            <consortium name="EnsemblMetazoa"/>
        </authorList>
    </citation>
    <scope>IDENTIFICATION</scope>
    <source>
        <strain evidence="4">05x7-T-G4-1.051#20</strain>
    </source>
</reference>
<dbReference type="GO" id="GO:0005829">
    <property type="term" value="C:cytosol"/>
    <property type="evidence" value="ECO:0007669"/>
    <property type="project" value="TreeGrafter"/>
</dbReference>
<keyword evidence="2" id="KW-1133">Transmembrane helix</keyword>
<feature type="transmembrane region" description="Helical" evidence="2">
    <location>
        <begin position="436"/>
        <end position="458"/>
    </location>
</feature>
<feature type="region of interest" description="Disordered" evidence="1">
    <location>
        <begin position="314"/>
        <end position="341"/>
    </location>
</feature>
<keyword evidence="2" id="KW-0472">Membrane</keyword>
<evidence type="ECO:0000256" key="2">
    <source>
        <dbReference type="SAM" id="Phobius"/>
    </source>
</evidence>
<name>A0A8W8JRK0_MAGGI</name>
<dbReference type="InterPro" id="IPR031751">
    <property type="entry name" value="DUF4735"/>
</dbReference>
<feature type="transmembrane region" description="Helical" evidence="2">
    <location>
        <begin position="396"/>
        <end position="416"/>
    </location>
</feature>
<proteinExistence type="predicted"/>
<feature type="signal peptide" evidence="3">
    <location>
        <begin position="1"/>
        <end position="16"/>
    </location>
</feature>
<dbReference type="GO" id="GO:0016020">
    <property type="term" value="C:membrane"/>
    <property type="evidence" value="ECO:0007669"/>
    <property type="project" value="TreeGrafter"/>
</dbReference>